<evidence type="ECO:0000313" key="5">
    <source>
        <dbReference type="Proteomes" id="UP001159428"/>
    </source>
</evidence>
<feature type="region of interest" description="Disordered" evidence="2">
    <location>
        <begin position="156"/>
        <end position="180"/>
    </location>
</feature>
<dbReference type="Proteomes" id="UP001159428">
    <property type="component" value="Unassembled WGS sequence"/>
</dbReference>
<evidence type="ECO:0000313" key="4">
    <source>
        <dbReference type="EMBL" id="CAH3132316.1"/>
    </source>
</evidence>
<evidence type="ECO:0000259" key="3">
    <source>
        <dbReference type="Pfam" id="PF10481"/>
    </source>
</evidence>
<dbReference type="AlphaFoldDB" id="A0AAU9X0F2"/>
<dbReference type="InterPro" id="IPR018463">
    <property type="entry name" value="Centromere_CenpF_N"/>
</dbReference>
<evidence type="ECO:0000256" key="2">
    <source>
        <dbReference type="SAM" id="MobiDB-lite"/>
    </source>
</evidence>
<feature type="coiled-coil region" evidence="1">
    <location>
        <begin position="307"/>
        <end position="535"/>
    </location>
</feature>
<keyword evidence="5" id="KW-1185">Reference proteome</keyword>
<dbReference type="GO" id="GO:0005634">
    <property type="term" value="C:nucleus"/>
    <property type="evidence" value="ECO:0007669"/>
    <property type="project" value="TreeGrafter"/>
</dbReference>
<dbReference type="PANTHER" id="PTHR18874:SF10">
    <property type="entry name" value="CENTROMERE PROTEIN F"/>
    <property type="match status" value="1"/>
</dbReference>
<feature type="region of interest" description="Disordered" evidence="2">
    <location>
        <begin position="713"/>
        <end position="735"/>
    </location>
</feature>
<dbReference type="GO" id="GO:0010389">
    <property type="term" value="P:regulation of G2/M transition of mitotic cell cycle"/>
    <property type="evidence" value="ECO:0007669"/>
    <property type="project" value="TreeGrafter"/>
</dbReference>
<dbReference type="PANTHER" id="PTHR18874">
    <property type="entry name" value="CMF/LEK/CENP CELL DIVISION-RELATED"/>
    <property type="match status" value="1"/>
</dbReference>
<dbReference type="Pfam" id="PF10481">
    <property type="entry name" value="CENP-F_N"/>
    <property type="match status" value="1"/>
</dbReference>
<feature type="coiled-coil region" evidence="1">
    <location>
        <begin position="564"/>
        <end position="598"/>
    </location>
</feature>
<dbReference type="GO" id="GO:0000775">
    <property type="term" value="C:chromosome, centromeric region"/>
    <property type="evidence" value="ECO:0007669"/>
    <property type="project" value="InterPro"/>
</dbReference>
<dbReference type="GO" id="GO:0051310">
    <property type="term" value="P:metaphase chromosome alignment"/>
    <property type="evidence" value="ECO:0007669"/>
    <property type="project" value="TreeGrafter"/>
</dbReference>
<dbReference type="InterPro" id="IPR043513">
    <property type="entry name" value="Cenp-F"/>
</dbReference>
<feature type="compositionally biased region" description="Basic and acidic residues" evidence="2">
    <location>
        <begin position="156"/>
        <end position="170"/>
    </location>
</feature>
<protein>
    <recommendedName>
        <fullName evidence="3">Centromere protein Cenp-F N-terminal domain-containing protein</fullName>
    </recommendedName>
</protein>
<evidence type="ECO:0000256" key="1">
    <source>
        <dbReference type="SAM" id="Coils"/>
    </source>
</evidence>
<dbReference type="GO" id="GO:0000922">
    <property type="term" value="C:spindle pole"/>
    <property type="evidence" value="ECO:0007669"/>
    <property type="project" value="TreeGrafter"/>
</dbReference>
<organism evidence="4 5">
    <name type="scientific">Pocillopora meandrina</name>
    <dbReference type="NCBI Taxonomy" id="46732"/>
    <lineage>
        <taxon>Eukaryota</taxon>
        <taxon>Metazoa</taxon>
        <taxon>Cnidaria</taxon>
        <taxon>Anthozoa</taxon>
        <taxon>Hexacorallia</taxon>
        <taxon>Scleractinia</taxon>
        <taxon>Astrocoeniina</taxon>
        <taxon>Pocilloporidae</taxon>
        <taxon>Pocillopora</taxon>
    </lineage>
</organism>
<reference evidence="4 5" key="1">
    <citation type="submission" date="2022-05" db="EMBL/GenBank/DDBJ databases">
        <authorList>
            <consortium name="Genoscope - CEA"/>
            <person name="William W."/>
        </authorList>
    </citation>
    <scope>NUCLEOTIDE SEQUENCE [LARGE SCALE GENOMIC DNA]</scope>
</reference>
<accession>A0AAU9X0F2</accession>
<proteinExistence type="predicted"/>
<sequence>MIWVEEEGKQELSVNATKNVYELEQRCQTFQKDCKQKQFQLDSLQAALDKQKRLTDDENANSSFLKKENNFLAKSTQELGQNREETFHDLNVKEAQIRCLELRLTNVLDNLQHDHNQFVEKVEKQTADLTESNDANNQLQRQLADHKERVEALESQLKRLGEEPDSREQKSSSGFESEMEWEFNQEKKLKEIEENLQMEREQCQKIGKELLELNANSLKVSNEVSMPSTSEIKDITVQQELKYKTSELALATEKLEAKDSEMKEKLREMSEMSECLHKKEHDIKEMSTKLSEIYKIKSQPNEANTNIEALEQEKETLGGRLHELTTHCELVENMKDALNEAEKELAVLRAEKQDTDKWLERERQKIVEAAREFALQQEQTFNNEVGILEYKLTCKDKELQEMESLLNQLRHNLKSLQQEKNVLLEAAEERDREFEEEKKLWNSGIYSNGKIQQYISDLNEERLNVSHLKEKCNGLESRMKELEDVNSSLRKDLGRIREEKKLETEGREEALSHKVDFLRSESTKLEEKLQTKESLVLGLMDERNELSMTVASLGEELSKSAQVVTELQQQCDYMKEQLENLREEKGRLEQEKDASMMQEKFYTEISVKKVRELEVKLGKEVKEKKELSNIVEEMRGILEKEQNCLKEKNQELAEVKRLLQLAVKENEESIKDKKTNLVELTFSYKDLKNKLDKTEKNFEEKCKELKQVKEQLNQTESEVKNGKPLQTRGKLSPPI</sequence>
<keyword evidence="1" id="KW-0175">Coiled coil</keyword>
<feature type="domain" description="Centromere protein Cenp-F N-terminal" evidence="3">
    <location>
        <begin position="1"/>
        <end position="326"/>
    </location>
</feature>
<dbReference type="GO" id="GO:0000278">
    <property type="term" value="P:mitotic cell cycle"/>
    <property type="evidence" value="ECO:0007669"/>
    <property type="project" value="TreeGrafter"/>
</dbReference>
<dbReference type="GO" id="GO:0070840">
    <property type="term" value="F:dynein complex binding"/>
    <property type="evidence" value="ECO:0007669"/>
    <property type="project" value="TreeGrafter"/>
</dbReference>
<name>A0AAU9X0F2_9CNID</name>
<gene>
    <name evidence="4" type="ORF">PMEA_00014654</name>
</gene>
<dbReference type="EMBL" id="CALNXJ010000026">
    <property type="protein sequence ID" value="CAH3132316.1"/>
    <property type="molecule type" value="Genomic_DNA"/>
</dbReference>
<comment type="caution">
    <text evidence="4">The sequence shown here is derived from an EMBL/GenBank/DDBJ whole genome shotgun (WGS) entry which is preliminary data.</text>
</comment>
<dbReference type="GO" id="GO:0008017">
    <property type="term" value="F:microtubule binding"/>
    <property type="evidence" value="ECO:0007669"/>
    <property type="project" value="InterPro"/>
</dbReference>
<dbReference type="Gene3D" id="1.10.287.1490">
    <property type="match status" value="1"/>
</dbReference>